<protein>
    <recommendedName>
        <fullName evidence="5">Lipoprotein</fullName>
    </recommendedName>
</protein>
<dbReference type="EMBL" id="JAVDQK010000002">
    <property type="protein sequence ID" value="MDR6217293.1"/>
    <property type="molecule type" value="Genomic_DNA"/>
</dbReference>
<keyword evidence="1" id="KW-0732">Signal</keyword>
<dbReference type="AlphaFoldDB" id="A0A0F7JLY4"/>
<evidence type="ECO:0000256" key="1">
    <source>
        <dbReference type="SAM" id="SignalP"/>
    </source>
</evidence>
<organism evidence="2 4">
    <name type="scientific">Deinococcus soli</name>
    <name type="common">ex Cha et al. 2016</name>
    <dbReference type="NCBI Taxonomy" id="1309411"/>
    <lineage>
        <taxon>Bacteria</taxon>
        <taxon>Thermotogati</taxon>
        <taxon>Deinococcota</taxon>
        <taxon>Deinococci</taxon>
        <taxon>Deinococcales</taxon>
        <taxon>Deinococcaceae</taxon>
        <taxon>Deinococcus</taxon>
    </lineage>
</organism>
<dbReference type="EMBL" id="CP011389">
    <property type="protein sequence ID" value="AKH15908.1"/>
    <property type="molecule type" value="Genomic_DNA"/>
</dbReference>
<dbReference type="RefSeq" id="WP_046842484.1">
    <property type="nucleotide sequence ID" value="NZ_BMHJ01000005.1"/>
</dbReference>
<evidence type="ECO:0000313" key="3">
    <source>
        <dbReference type="EMBL" id="MDR6217293.1"/>
    </source>
</evidence>
<name>A0A0F7JLY4_9DEIO</name>
<evidence type="ECO:0000313" key="4">
    <source>
        <dbReference type="Proteomes" id="UP000034024"/>
    </source>
</evidence>
<dbReference type="Proteomes" id="UP001185331">
    <property type="component" value="Unassembled WGS sequence"/>
</dbReference>
<dbReference type="KEGG" id="dch:SY84_01325"/>
<proteinExistence type="predicted"/>
<dbReference type="Proteomes" id="UP000034024">
    <property type="component" value="Chromosome"/>
</dbReference>
<dbReference type="PROSITE" id="PS51257">
    <property type="entry name" value="PROKAR_LIPOPROTEIN"/>
    <property type="match status" value="1"/>
</dbReference>
<feature type="chain" id="PRO_5002517431" description="Lipoprotein" evidence="1">
    <location>
        <begin position="19"/>
        <end position="122"/>
    </location>
</feature>
<accession>A0A0F7JLY4</accession>
<gene>
    <name evidence="3" type="ORF">J2Y00_000850</name>
    <name evidence="2" type="ORF">SY84_01325</name>
</gene>
<dbReference type="PATRIC" id="fig|1309411.5.peg.272"/>
<dbReference type="OrthoDB" id="71917at2"/>
<reference evidence="3" key="2">
    <citation type="submission" date="2023-07" db="EMBL/GenBank/DDBJ databases">
        <title>Sorghum-associated microbial communities from plants grown in Nebraska, USA.</title>
        <authorList>
            <person name="Schachtman D."/>
        </authorList>
    </citation>
    <scope>NUCLEOTIDE SEQUENCE</scope>
    <source>
        <strain evidence="3">BE330</strain>
    </source>
</reference>
<evidence type="ECO:0000313" key="2">
    <source>
        <dbReference type="EMBL" id="AKH15908.1"/>
    </source>
</evidence>
<sequence>MSKSFTLPLMAALPVLLASCGNDLDRYSRTSYSSYEQCLIANRVLIDRGLSNPCVYRTGGGYYGPYVRVVSGTTRYVGYDRLGKVSGAGLTYDSKRGSYGNFKAPVSRGGFMSGSRSGSFGG</sequence>
<keyword evidence="4" id="KW-1185">Reference proteome</keyword>
<evidence type="ECO:0008006" key="5">
    <source>
        <dbReference type="Google" id="ProtNLM"/>
    </source>
</evidence>
<reference evidence="2 4" key="1">
    <citation type="submission" date="2015-01" db="EMBL/GenBank/DDBJ databases">
        <title>Deinococcus soli/N5/whole genome sequencing.</title>
        <authorList>
            <person name="Kim M.K."/>
            <person name="Srinivasan S."/>
            <person name="Lee J.-J."/>
        </authorList>
    </citation>
    <scope>NUCLEOTIDE SEQUENCE [LARGE SCALE GENOMIC DNA]</scope>
    <source>
        <strain evidence="2 4">N5</strain>
    </source>
</reference>
<feature type="signal peptide" evidence="1">
    <location>
        <begin position="1"/>
        <end position="18"/>
    </location>
</feature>